<sequence length="87" mass="10394">MARSALSLHYMADRHLFQRMVLVGNKNRRTCISIELYVHLHANGTKKDSKQIRVPRVEFPRDSKKNSHLTRDFQIHRAERLFCEKMM</sequence>
<proteinExistence type="predicted"/>
<dbReference type="STRING" id="1841610.A6X21_03100"/>
<accession>A0A1C3EN79</accession>
<dbReference type="AlphaFoldDB" id="A0A1C3EN79"/>
<keyword evidence="2" id="KW-1185">Reference proteome</keyword>
<reference evidence="1 2" key="1">
    <citation type="submission" date="2016-05" db="EMBL/GenBank/DDBJ databases">
        <title>Genomic and physiological characterization of Planctopirus sp. isolated from fresh water lake.</title>
        <authorList>
            <person name="Subhash Y."/>
            <person name="Ramana C."/>
        </authorList>
    </citation>
    <scope>NUCLEOTIDE SEQUENCE [LARGE SCALE GENOMIC DNA]</scope>
    <source>
        <strain evidence="1 2">JC280</strain>
    </source>
</reference>
<dbReference type="EMBL" id="LYDR01000039">
    <property type="protein sequence ID" value="ODA34678.1"/>
    <property type="molecule type" value="Genomic_DNA"/>
</dbReference>
<name>A0A1C3EN79_9PLAN</name>
<organism evidence="1 2">
    <name type="scientific">Planctopirus hydrillae</name>
    <dbReference type="NCBI Taxonomy" id="1841610"/>
    <lineage>
        <taxon>Bacteria</taxon>
        <taxon>Pseudomonadati</taxon>
        <taxon>Planctomycetota</taxon>
        <taxon>Planctomycetia</taxon>
        <taxon>Planctomycetales</taxon>
        <taxon>Planctomycetaceae</taxon>
        <taxon>Planctopirus</taxon>
    </lineage>
</organism>
<gene>
    <name evidence="1" type="ORF">A6X21_03100</name>
</gene>
<evidence type="ECO:0000313" key="1">
    <source>
        <dbReference type="EMBL" id="ODA34678.1"/>
    </source>
</evidence>
<protein>
    <submittedName>
        <fullName evidence="1">Uncharacterized protein</fullName>
    </submittedName>
</protein>
<comment type="caution">
    <text evidence="1">The sequence shown here is derived from an EMBL/GenBank/DDBJ whole genome shotgun (WGS) entry which is preliminary data.</text>
</comment>
<dbReference type="Proteomes" id="UP000094828">
    <property type="component" value="Unassembled WGS sequence"/>
</dbReference>
<evidence type="ECO:0000313" key="2">
    <source>
        <dbReference type="Proteomes" id="UP000094828"/>
    </source>
</evidence>